<comment type="caution">
    <text evidence="2">The sequence shown here is derived from an EMBL/GenBank/DDBJ whole genome shotgun (WGS) entry which is preliminary data.</text>
</comment>
<proteinExistence type="predicted"/>
<protein>
    <submittedName>
        <fullName evidence="2">Uncharacterized protein</fullName>
    </submittedName>
</protein>
<accession>A0AAD7RJV1</accession>
<evidence type="ECO:0000313" key="2">
    <source>
        <dbReference type="EMBL" id="KAJ8385442.1"/>
    </source>
</evidence>
<gene>
    <name evidence="2" type="ORF">AAFF_G00188940</name>
</gene>
<feature type="non-terminal residue" evidence="2">
    <location>
        <position position="58"/>
    </location>
</feature>
<dbReference type="AlphaFoldDB" id="A0AAD7RJV1"/>
<keyword evidence="3" id="KW-1185">Reference proteome</keyword>
<feature type="compositionally biased region" description="Low complexity" evidence="1">
    <location>
        <begin position="39"/>
        <end position="58"/>
    </location>
</feature>
<dbReference type="EMBL" id="JAINUG010000250">
    <property type="protein sequence ID" value="KAJ8385442.1"/>
    <property type="molecule type" value="Genomic_DNA"/>
</dbReference>
<organism evidence="2 3">
    <name type="scientific">Aldrovandia affinis</name>
    <dbReference type="NCBI Taxonomy" id="143900"/>
    <lineage>
        <taxon>Eukaryota</taxon>
        <taxon>Metazoa</taxon>
        <taxon>Chordata</taxon>
        <taxon>Craniata</taxon>
        <taxon>Vertebrata</taxon>
        <taxon>Euteleostomi</taxon>
        <taxon>Actinopterygii</taxon>
        <taxon>Neopterygii</taxon>
        <taxon>Teleostei</taxon>
        <taxon>Notacanthiformes</taxon>
        <taxon>Halosauridae</taxon>
        <taxon>Aldrovandia</taxon>
    </lineage>
</organism>
<name>A0AAD7RJV1_9TELE</name>
<dbReference type="Proteomes" id="UP001221898">
    <property type="component" value="Unassembled WGS sequence"/>
</dbReference>
<sequence>MVSQVRPITMSGILKRKFEEVDGSSLCSSLQESDDEVSTSESGDSSDSVNPSASGHFP</sequence>
<reference evidence="2" key="1">
    <citation type="journal article" date="2023" name="Science">
        <title>Genome structures resolve the early diversification of teleost fishes.</title>
        <authorList>
            <person name="Parey E."/>
            <person name="Louis A."/>
            <person name="Montfort J."/>
            <person name="Bouchez O."/>
            <person name="Roques C."/>
            <person name="Iampietro C."/>
            <person name="Lluch J."/>
            <person name="Castinel A."/>
            <person name="Donnadieu C."/>
            <person name="Desvignes T."/>
            <person name="Floi Bucao C."/>
            <person name="Jouanno E."/>
            <person name="Wen M."/>
            <person name="Mejri S."/>
            <person name="Dirks R."/>
            <person name="Jansen H."/>
            <person name="Henkel C."/>
            <person name="Chen W.J."/>
            <person name="Zahm M."/>
            <person name="Cabau C."/>
            <person name="Klopp C."/>
            <person name="Thompson A.W."/>
            <person name="Robinson-Rechavi M."/>
            <person name="Braasch I."/>
            <person name="Lecointre G."/>
            <person name="Bobe J."/>
            <person name="Postlethwait J.H."/>
            <person name="Berthelot C."/>
            <person name="Roest Crollius H."/>
            <person name="Guiguen Y."/>
        </authorList>
    </citation>
    <scope>NUCLEOTIDE SEQUENCE</scope>
    <source>
        <strain evidence="2">NC1722</strain>
    </source>
</reference>
<feature type="region of interest" description="Disordered" evidence="1">
    <location>
        <begin position="20"/>
        <end position="58"/>
    </location>
</feature>
<evidence type="ECO:0000256" key="1">
    <source>
        <dbReference type="SAM" id="MobiDB-lite"/>
    </source>
</evidence>
<evidence type="ECO:0000313" key="3">
    <source>
        <dbReference type="Proteomes" id="UP001221898"/>
    </source>
</evidence>